<dbReference type="EMBL" id="PVWJ01000118">
    <property type="protein sequence ID" value="PSB01274.1"/>
    <property type="molecule type" value="Genomic_DNA"/>
</dbReference>
<dbReference type="OrthoDB" id="582256at2"/>
<dbReference type="RefSeq" id="WP_106290377.1">
    <property type="nucleotide sequence ID" value="NZ_CAWNTC010000150.1"/>
</dbReference>
<reference evidence="2 3" key="2">
    <citation type="submission" date="2018-03" db="EMBL/GenBank/DDBJ databases">
        <title>The ancient ancestry and fast evolution of plastids.</title>
        <authorList>
            <person name="Moore K.R."/>
            <person name="Magnabosco C."/>
            <person name="Momper L."/>
            <person name="Gold D.A."/>
            <person name="Bosak T."/>
            <person name="Fournier G.P."/>
        </authorList>
    </citation>
    <scope>NUCLEOTIDE SEQUENCE [LARGE SCALE GENOMIC DNA]</scope>
    <source>
        <strain evidence="2 3">CCAP 1448/3</strain>
    </source>
</reference>
<feature type="chain" id="PRO_5015746791" description="Secreted protein" evidence="1">
    <location>
        <begin position="29"/>
        <end position="167"/>
    </location>
</feature>
<accession>A0A2T1BZ95</accession>
<evidence type="ECO:0000256" key="1">
    <source>
        <dbReference type="SAM" id="SignalP"/>
    </source>
</evidence>
<evidence type="ECO:0000313" key="3">
    <source>
        <dbReference type="Proteomes" id="UP000238762"/>
    </source>
</evidence>
<dbReference type="Proteomes" id="UP000238762">
    <property type="component" value="Unassembled WGS sequence"/>
</dbReference>
<gene>
    <name evidence="2" type="ORF">C7B64_19205</name>
</gene>
<comment type="caution">
    <text evidence="2">The sequence shown here is derived from an EMBL/GenBank/DDBJ whole genome shotgun (WGS) entry which is preliminary data.</text>
</comment>
<reference evidence="2 3" key="1">
    <citation type="submission" date="2018-02" db="EMBL/GenBank/DDBJ databases">
        <authorList>
            <person name="Cohen D.B."/>
            <person name="Kent A.D."/>
        </authorList>
    </citation>
    <scope>NUCLEOTIDE SEQUENCE [LARGE SCALE GENOMIC DNA]</scope>
    <source>
        <strain evidence="2 3">CCAP 1448/3</strain>
    </source>
</reference>
<sequence>MKTTKHFRKPAKTFIAAAVTLLSTIVTAAAPALADSYKSFPGSMCHGTDSSSEAKLSRGYLYIYNGDSSQYAYVVCPIVRGAPGDDDGTTSGPSSLVYVNKGNSQKMLCGLIGDWPAGGGFSYQEGTTIAQGTTYISIPKIAKRNIYAIFCSIPPKSSITGYYSFFK</sequence>
<evidence type="ECO:0000313" key="2">
    <source>
        <dbReference type="EMBL" id="PSB01274.1"/>
    </source>
</evidence>
<keyword evidence="3" id="KW-1185">Reference proteome</keyword>
<protein>
    <recommendedName>
        <fullName evidence="4">Secreted protein</fullName>
    </recommendedName>
</protein>
<organism evidence="2 3">
    <name type="scientific">Merismopedia glauca CCAP 1448/3</name>
    <dbReference type="NCBI Taxonomy" id="1296344"/>
    <lineage>
        <taxon>Bacteria</taxon>
        <taxon>Bacillati</taxon>
        <taxon>Cyanobacteriota</taxon>
        <taxon>Cyanophyceae</taxon>
        <taxon>Synechococcales</taxon>
        <taxon>Merismopediaceae</taxon>
        <taxon>Merismopedia</taxon>
    </lineage>
</organism>
<feature type="signal peptide" evidence="1">
    <location>
        <begin position="1"/>
        <end position="28"/>
    </location>
</feature>
<name>A0A2T1BZ95_9CYAN</name>
<evidence type="ECO:0008006" key="4">
    <source>
        <dbReference type="Google" id="ProtNLM"/>
    </source>
</evidence>
<keyword evidence="1" id="KW-0732">Signal</keyword>
<proteinExistence type="predicted"/>
<dbReference type="AlphaFoldDB" id="A0A2T1BZ95"/>